<name>A0A8J3Z6V2_9ACTN</name>
<protein>
    <submittedName>
        <fullName evidence="2">Multidrug ABC transporter permease</fullName>
    </submittedName>
</protein>
<dbReference type="EMBL" id="BOPG01000024">
    <property type="protein sequence ID" value="GIJ56370.1"/>
    <property type="molecule type" value="Genomic_DNA"/>
</dbReference>
<feature type="transmembrane region" description="Helical" evidence="1">
    <location>
        <begin position="21"/>
        <end position="44"/>
    </location>
</feature>
<feature type="transmembrane region" description="Helical" evidence="1">
    <location>
        <begin position="104"/>
        <end position="125"/>
    </location>
</feature>
<organism evidence="2 3">
    <name type="scientific">Virgisporangium aurantiacum</name>
    <dbReference type="NCBI Taxonomy" id="175570"/>
    <lineage>
        <taxon>Bacteria</taxon>
        <taxon>Bacillati</taxon>
        <taxon>Actinomycetota</taxon>
        <taxon>Actinomycetes</taxon>
        <taxon>Micromonosporales</taxon>
        <taxon>Micromonosporaceae</taxon>
        <taxon>Virgisporangium</taxon>
    </lineage>
</organism>
<keyword evidence="3" id="KW-1185">Reference proteome</keyword>
<dbReference type="RefSeq" id="WP_203994619.1">
    <property type="nucleotide sequence ID" value="NZ_BOPG01000024.1"/>
</dbReference>
<dbReference type="PANTHER" id="PTHR36832">
    <property type="entry name" value="SLR1174 PROTEIN-RELATED"/>
    <property type="match status" value="1"/>
</dbReference>
<comment type="caution">
    <text evidence="2">The sequence shown here is derived from an EMBL/GenBank/DDBJ whole genome shotgun (WGS) entry which is preliminary data.</text>
</comment>
<keyword evidence="1" id="KW-0812">Transmembrane</keyword>
<feature type="transmembrane region" description="Helical" evidence="1">
    <location>
        <begin position="137"/>
        <end position="161"/>
    </location>
</feature>
<reference evidence="2" key="1">
    <citation type="submission" date="2021-01" db="EMBL/GenBank/DDBJ databases">
        <title>Whole genome shotgun sequence of Virgisporangium aurantiacum NBRC 16421.</title>
        <authorList>
            <person name="Komaki H."/>
            <person name="Tamura T."/>
        </authorList>
    </citation>
    <scope>NUCLEOTIDE SEQUENCE</scope>
    <source>
        <strain evidence="2">NBRC 16421</strain>
    </source>
</reference>
<gene>
    <name evidence="2" type="ORF">Vau01_038860</name>
</gene>
<keyword evidence="1" id="KW-1133">Transmembrane helix</keyword>
<proteinExistence type="predicted"/>
<dbReference type="Pfam" id="PF06182">
    <property type="entry name" value="ABC2_membrane_6"/>
    <property type="match status" value="1"/>
</dbReference>
<evidence type="ECO:0000256" key="1">
    <source>
        <dbReference type="SAM" id="Phobius"/>
    </source>
</evidence>
<sequence>MSRLLRLLAARTRRQFLDWSGGWWFTLTLVANETLGPLVGLFVWSTVFPDDPGVVSYFIALMAVQLMTASYENHTFSETVYQGTVSHELLKPQPVVIGPIGENLAIRVWLTIFGLPLAALAGFALDASYEWHHVLLALPALLCAAVLRFLFTWVLALAAFWTERVHAVVTFGWVLIFLLGGGAAPVDVLPDPWRAVAVTLPFYAMLGLPADLATGTVDGPGAVAAIGRAAAWILAFGALSAAVWRAGVRRYTVIGA</sequence>
<dbReference type="InterPro" id="IPR010390">
    <property type="entry name" value="ABC-2_transporter-like"/>
</dbReference>
<evidence type="ECO:0000313" key="2">
    <source>
        <dbReference type="EMBL" id="GIJ56370.1"/>
    </source>
</evidence>
<evidence type="ECO:0000313" key="3">
    <source>
        <dbReference type="Proteomes" id="UP000612585"/>
    </source>
</evidence>
<feature type="transmembrane region" description="Helical" evidence="1">
    <location>
        <begin position="222"/>
        <end position="244"/>
    </location>
</feature>
<feature type="transmembrane region" description="Helical" evidence="1">
    <location>
        <begin position="167"/>
        <end position="186"/>
    </location>
</feature>
<dbReference type="Proteomes" id="UP000612585">
    <property type="component" value="Unassembled WGS sequence"/>
</dbReference>
<keyword evidence="1" id="KW-0472">Membrane</keyword>
<dbReference type="AlphaFoldDB" id="A0A8J3Z6V2"/>
<dbReference type="PANTHER" id="PTHR36832:SF1">
    <property type="entry name" value="SLR1174 PROTEIN"/>
    <property type="match status" value="1"/>
</dbReference>
<accession>A0A8J3Z6V2</accession>